<keyword evidence="3" id="KW-1185">Reference proteome</keyword>
<dbReference type="EMBL" id="AGWX01000001">
    <property type="protein sequence ID" value="EKS41469.1"/>
    <property type="molecule type" value="Genomic_DNA"/>
</dbReference>
<evidence type="ECO:0000313" key="2">
    <source>
        <dbReference type="EMBL" id="EKS41469.1"/>
    </source>
</evidence>
<dbReference type="RefSeq" id="WP_006019268.1">
    <property type="nucleotide sequence ID" value="NZ_KB375282.1"/>
</dbReference>
<evidence type="ECO:0000256" key="1">
    <source>
        <dbReference type="SAM" id="Phobius"/>
    </source>
</evidence>
<dbReference type="InterPro" id="IPR021493">
    <property type="entry name" value="DUF3147"/>
</dbReference>
<dbReference type="HOGENOM" id="CLU_142712_0_0_5"/>
<accession>K8PL21</accession>
<dbReference type="Proteomes" id="UP000001096">
    <property type="component" value="Unassembled WGS sequence"/>
</dbReference>
<feature type="transmembrane region" description="Helical" evidence="1">
    <location>
        <begin position="7"/>
        <end position="24"/>
    </location>
</feature>
<feature type="transmembrane region" description="Helical" evidence="1">
    <location>
        <begin position="62"/>
        <end position="82"/>
    </location>
</feature>
<reference evidence="2 3" key="1">
    <citation type="submission" date="2012-04" db="EMBL/GenBank/DDBJ databases">
        <title>The Genome Sequence of Afipia broomeae ATCC 49717.</title>
        <authorList>
            <consortium name="The Broad Institute Genome Sequencing Platform"/>
            <person name="Earl A."/>
            <person name="Ward D."/>
            <person name="Feldgarden M."/>
            <person name="Gevers D."/>
            <person name="Huys G."/>
            <person name="Walker B."/>
            <person name="Young S.K."/>
            <person name="Zeng Q."/>
            <person name="Gargeya S."/>
            <person name="Fitzgerald M."/>
            <person name="Haas B."/>
            <person name="Abouelleil A."/>
            <person name="Alvarado L."/>
            <person name="Arachchi H.M."/>
            <person name="Berlin A."/>
            <person name="Chapman S.B."/>
            <person name="Goldberg J."/>
            <person name="Griggs A."/>
            <person name="Gujja S."/>
            <person name="Hansen M."/>
            <person name="Howarth C."/>
            <person name="Imamovic A."/>
            <person name="Larimer J."/>
            <person name="McCowen C."/>
            <person name="Montmayeur A."/>
            <person name="Murphy C."/>
            <person name="Neiman D."/>
            <person name="Pearson M."/>
            <person name="Priest M."/>
            <person name="Roberts A."/>
            <person name="Saif S."/>
            <person name="Shea T."/>
            <person name="Sisk P."/>
            <person name="Sykes S."/>
            <person name="Wortman J."/>
            <person name="Nusbaum C."/>
            <person name="Birren B."/>
        </authorList>
    </citation>
    <scope>NUCLEOTIDE SEQUENCE [LARGE SCALE GENOMIC DNA]</scope>
    <source>
        <strain evidence="2 3">ATCC 49717</strain>
    </source>
</reference>
<dbReference type="AlphaFoldDB" id="K8PL21"/>
<dbReference type="Pfam" id="PF11345">
    <property type="entry name" value="DUF3147"/>
    <property type="match status" value="1"/>
</dbReference>
<keyword evidence="1" id="KW-0812">Transmembrane</keyword>
<dbReference type="eggNOG" id="ENOG5033B8H">
    <property type="taxonomic scope" value="Bacteria"/>
</dbReference>
<sequence length="114" mass="12225">MEYLVRFLAGGVVVSVFAMLADIIRPKSLAGLLSASPAVALVTLSITFANREPAHASIEGRSMILGSVALSFYSTMVCYLLVRTRLSALSASLISLPIWLIISLSLLTLFPVRL</sequence>
<evidence type="ECO:0008006" key="4">
    <source>
        <dbReference type="Google" id="ProtNLM"/>
    </source>
</evidence>
<protein>
    <recommendedName>
        <fullName evidence="4">DUF3147 family protein</fullName>
    </recommendedName>
</protein>
<comment type="caution">
    <text evidence="2">The sequence shown here is derived from an EMBL/GenBank/DDBJ whole genome shotgun (WGS) entry which is preliminary data.</text>
</comment>
<keyword evidence="1" id="KW-0472">Membrane</keyword>
<gene>
    <name evidence="2" type="ORF">HMPREF9695_00561</name>
</gene>
<keyword evidence="1" id="KW-1133">Transmembrane helix</keyword>
<name>K8PL21_9BRAD</name>
<feature type="transmembrane region" description="Helical" evidence="1">
    <location>
        <begin position="30"/>
        <end position="50"/>
    </location>
</feature>
<proteinExistence type="predicted"/>
<evidence type="ECO:0000313" key="3">
    <source>
        <dbReference type="Proteomes" id="UP000001096"/>
    </source>
</evidence>
<feature type="transmembrane region" description="Helical" evidence="1">
    <location>
        <begin position="88"/>
        <end position="110"/>
    </location>
</feature>
<organism evidence="2 3">
    <name type="scientific">Afipia broomeae ATCC 49717</name>
    <dbReference type="NCBI Taxonomy" id="883078"/>
    <lineage>
        <taxon>Bacteria</taxon>
        <taxon>Pseudomonadati</taxon>
        <taxon>Pseudomonadota</taxon>
        <taxon>Alphaproteobacteria</taxon>
        <taxon>Hyphomicrobiales</taxon>
        <taxon>Nitrobacteraceae</taxon>
        <taxon>Afipia</taxon>
    </lineage>
</organism>